<dbReference type="AlphaFoldDB" id="W8F0Y3"/>
<keyword evidence="1" id="KW-0472">Membrane</keyword>
<evidence type="ECO:0000313" key="2">
    <source>
        <dbReference type="EMBL" id="AHJ95480.1"/>
    </source>
</evidence>
<dbReference type="Proteomes" id="UP000019423">
    <property type="component" value="Plasmid pHsw1"/>
</dbReference>
<dbReference type="HOGENOM" id="CLU_3062351_0_0_10"/>
<protein>
    <submittedName>
        <fullName evidence="2">Uncharacterized protein</fullName>
    </submittedName>
</protein>
<feature type="transmembrane region" description="Helical" evidence="1">
    <location>
        <begin position="12"/>
        <end position="32"/>
    </location>
</feature>
<gene>
    <name evidence="2" type="ORF">Hsw_PA0147</name>
</gene>
<proteinExistence type="predicted"/>
<evidence type="ECO:0000313" key="3">
    <source>
        <dbReference type="Proteomes" id="UP000019423"/>
    </source>
</evidence>
<keyword evidence="1" id="KW-1133">Transmembrane helix</keyword>
<evidence type="ECO:0000256" key="1">
    <source>
        <dbReference type="SAM" id="Phobius"/>
    </source>
</evidence>
<accession>W8F0Y3</accession>
<name>W8F0Y3_9BACT</name>
<sequence>MFVIGSDFRHKSFLLLLLVRTVLYPMVAALWLPVAAGSKYLGCTCRGPKFRPD</sequence>
<dbReference type="KEGG" id="hsw:Hsw_PA0147"/>
<organism evidence="2 3">
    <name type="scientific">Hymenobacter swuensis DY53</name>
    <dbReference type="NCBI Taxonomy" id="1227739"/>
    <lineage>
        <taxon>Bacteria</taxon>
        <taxon>Pseudomonadati</taxon>
        <taxon>Bacteroidota</taxon>
        <taxon>Cytophagia</taxon>
        <taxon>Cytophagales</taxon>
        <taxon>Hymenobacteraceae</taxon>
        <taxon>Hymenobacter</taxon>
    </lineage>
</organism>
<reference evidence="2 3" key="1">
    <citation type="submission" date="2014-01" db="EMBL/GenBank/DDBJ databases">
        <title>Complete sequence of plasmid1 of ionizing-radiation resistance bacterium Hymenobacter swuensis DY53.</title>
        <authorList>
            <person name="Jung J.-H."/>
            <person name="Jeong S.-W."/>
            <person name="Joe M.-H."/>
            <person name="Cho y.-j."/>
            <person name="Kim M.-K."/>
            <person name="Lim S.-Y."/>
        </authorList>
    </citation>
    <scope>NUCLEOTIDE SEQUENCE [LARGE SCALE GENOMIC DNA]</scope>
    <source>
        <strain evidence="2 3">DY53</strain>
        <plasmid evidence="2 3">pHsw1</plasmid>
    </source>
</reference>
<keyword evidence="3" id="KW-1185">Reference proteome</keyword>
<geneLocation type="plasmid" evidence="2 3">
    <name>pHsw1</name>
</geneLocation>
<dbReference type="EMBL" id="CP007144">
    <property type="protein sequence ID" value="AHJ95480.1"/>
    <property type="molecule type" value="Genomic_DNA"/>
</dbReference>
<keyword evidence="1" id="KW-0812">Transmembrane</keyword>
<keyword evidence="2" id="KW-0614">Plasmid</keyword>